<dbReference type="EMBL" id="JUIV01000024">
    <property type="protein sequence ID" value="RYJ36755.1"/>
    <property type="molecule type" value="Genomic_DNA"/>
</dbReference>
<dbReference type="Proteomes" id="UP000290433">
    <property type="component" value="Unassembled WGS sequence"/>
</dbReference>
<accession>A0A444VT28</accession>
<reference evidence="1 2" key="1">
    <citation type="submission" date="2014-12" db="EMBL/GenBank/DDBJ databases">
        <title>Genome sequence of Flavobacterium anhuiense RCM74.</title>
        <authorList>
            <person name="Kim J.F."/>
            <person name="Song J.Y."/>
            <person name="Kwak M.-J."/>
            <person name="Lee S.-W."/>
        </authorList>
    </citation>
    <scope>NUCLEOTIDE SEQUENCE [LARGE SCALE GENOMIC DNA]</scope>
    <source>
        <strain evidence="1 2">RCM74</strain>
    </source>
</reference>
<dbReference type="AlphaFoldDB" id="A0A444VT28"/>
<gene>
    <name evidence="1" type="ORF">NU08_4274</name>
</gene>
<evidence type="ECO:0000313" key="2">
    <source>
        <dbReference type="Proteomes" id="UP000290433"/>
    </source>
</evidence>
<evidence type="ECO:0000313" key="1">
    <source>
        <dbReference type="EMBL" id="RYJ36755.1"/>
    </source>
</evidence>
<sequence>MIPAQLSIAIGIGGETEHSAVMSLSIGTAGAVTSLIMTF</sequence>
<comment type="caution">
    <text evidence="1">The sequence shown here is derived from an EMBL/GenBank/DDBJ whole genome shotgun (WGS) entry which is preliminary data.</text>
</comment>
<protein>
    <submittedName>
        <fullName evidence="1">Uncharacterized protein</fullName>
    </submittedName>
</protein>
<name>A0A444VT28_9FLAO</name>
<organism evidence="1 2">
    <name type="scientific">Flavobacterium anhuiense</name>
    <dbReference type="NCBI Taxonomy" id="459526"/>
    <lineage>
        <taxon>Bacteria</taxon>
        <taxon>Pseudomonadati</taxon>
        <taxon>Bacteroidota</taxon>
        <taxon>Flavobacteriia</taxon>
        <taxon>Flavobacteriales</taxon>
        <taxon>Flavobacteriaceae</taxon>
        <taxon>Flavobacterium</taxon>
    </lineage>
</organism>
<proteinExistence type="predicted"/>